<dbReference type="GO" id="GO:0001682">
    <property type="term" value="P:tRNA 5'-leader removal"/>
    <property type="evidence" value="ECO:0007669"/>
    <property type="project" value="InterPro"/>
</dbReference>
<dbReference type="PANTHER" id="PTHR13348">
    <property type="entry name" value="RIBONUCLEASE P SUBUNIT P29"/>
    <property type="match status" value="1"/>
</dbReference>
<evidence type="ECO:0000256" key="2">
    <source>
        <dbReference type="ARBA" id="ARBA00004123"/>
    </source>
</evidence>
<evidence type="ECO:0000313" key="8">
    <source>
        <dbReference type="Proteomes" id="UP000008237"/>
    </source>
</evidence>
<feature type="compositionally biased region" description="Polar residues" evidence="6">
    <location>
        <begin position="8"/>
        <end position="20"/>
    </location>
</feature>
<reference evidence="7 8" key="1">
    <citation type="journal article" date="2010" name="Science">
        <title>Genomic comparison of the ants Camponotus floridanus and Harpegnathos saltator.</title>
        <authorList>
            <person name="Bonasio R."/>
            <person name="Zhang G."/>
            <person name="Ye C."/>
            <person name="Mutti N.S."/>
            <person name="Fang X."/>
            <person name="Qin N."/>
            <person name="Donahue G."/>
            <person name="Yang P."/>
            <person name="Li Q."/>
            <person name="Li C."/>
            <person name="Zhang P."/>
            <person name="Huang Z."/>
            <person name="Berger S.L."/>
            <person name="Reinberg D."/>
            <person name="Wang J."/>
            <person name="Liebig J."/>
        </authorList>
    </citation>
    <scope>NUCLEOTIDE SEQUENCE [LARGE SCALE GENOMIC DNA]</scope>
    <source>
        <strain evidence="7 8">R22 G/1</strain>
    </source>
</reference>
<proteinExistence type="inferred from homology"/>
<dbReference type="OMA" id="ETRHTFQ"/>
<evidence type="ECO:0000256" key="4">
    <source>
        <dbReference type="ARBA" id="ARBA00016225"/>
    </source>
</evidence>
<dbReference type="OrthoDB" id="124041at2759"/>
<dbReference type="GO" id="GO:0000172">
    <property type="term" value="C:ribonuclease MRP complex"/>
    <property type="evidence" value="ECO:0007669"/>
    <property type="project" value="InterPro"/>
</dbReference>
<sequence>MKEMLGNKSFTSIPKNSTDPNWENINQQLIKADFHGAKITINKSRCPTLVGLEGIVIQDTKNSFKICGTDNTVRTIPKDVVTIHIHLDNSVILKSFGRQLAVKPTERTVKKFKNTRIVQL</sequence>
<evidence type="ECO:0000256" key="1">
    <source>
        <dbReference type="ARBA" id="ARBA00002435"/>
    </source>
</evidence>
<dbReference type="GO" id="GO:0006364">
    <property type="term" value="P:rRNA processing"/>
    <property type="evidence" value="ECO:0007669"/>
    <property type="project" value="TreeGrafter"/>
</dbReference>
<evidence type="ECO:0000313" key="7">
    <source>
        <dbReference type="EMBL" id="EFN80586.1"/>
    </source>
</evidence>
<dbReference type="GO" id="GO:0030677">
    <property type="term" value="C:ribonuclease P complex"/>
    <property type="evidence" value="ECO:0007669"/>
    <property type="project" value="InterPro"/>
</dbReference>
<dbReference type="InterPro" id="IPR002730">
    <property type="entry name" value="Rpp29/RNP1"/>
</dbReference>
<gene>
    <name evidence="7" type="ORF">EAI_05764</name>
</gene>
<dbReference type="InterPro" id="IPR016848">
    <property type="entry name" value="RNase_P/MRP_Rpp29-subunit"/>
</dbReference>
<comment type="subunit">
    <text evidence="5">Component of nuclear RNase P and RNase MRP ribonucleoproteins. RNase P consists of a catalytic RNA moiety and 10 different protein chains; POP1, POP4, POP5, POP7, RPP14, RPP21, RPP25, RPP30, RPP38 and RPP40. Within the RNase P complex, POP1, POP7 and RPP25 form the 'finger' subcomplex, POP5, RPP14, RPP40 and homodimeric RPP30 form the 'palm' subcomplex, and RPP21, POP4 and RPP38 form the 'wrist' subcomplex. All subunits of the RNase P complex interact with the catalytic RNA. Several subunits of RNase P are also part of the RNase MRP complex. RNase MRP consists of a catalytic RNA moiety and about 8 protein subunits; POP1, POP7, RPP25, RPP30, RPP38, RPP40 and possibly also POP4 and POP5.</text>
</comment>
<dbReference type="GO" id="GO:0005634">
    <property type="term" value="C:nucleus"/>
    <property type="evidence" value="ECO:0007669"/>
    <property type="project" value="UniProtKB-SubCell"/>
</dbReference>
<accession>E2BUN3</accession>
<evidence type="ECO:0000256" key="6">
    <source>
        <dbReference type="SAM" id="MobiDB-lite"/>
    </source>
</evidence>
<evidence type="ECO:0000256" key="3">
    <source>
        <dbReference type="ARBA" id="ARBA00006181"/>
    </source>
</evidence>
<keyword evidence="8" id="KW-1185">Reference proteome</keyword>
<dbReference type="Gene3D" id="2.30.30.210">
    <property type="entry name" value="Ribonuclease P/MRP, subunit p29"/>
    <property type="match status" value="1"/>
</dbReference>
<dbReference type="EMBL" id="GL450732">
    <property type="protein sequence ID" value="EFN80586.1"/>
    <property type="molecule type" value="Genomic_DNA"/>
</dbReference>
<dbReference type="STRING" id="610380.E2BUN3"/>
<dbReference type="InterPro" id="IPR036980">
    <property type="entry name" value="RNase_P/MRP_Rpp29_sf"/>
</dbReference>
<comment type="similarity">
    <text evidence="3">Belongs to the eukaryotic/archaeal RNase P protein component 1 family.</text>
</comment>
<comment type="subcellular location">
    <subcellularLocation>
        <location evidence="2">Nucleus</location>
    </subcellularLocation>
</comment>
<protein>
    <recommendedName>
        <fullName evidence="4">Ribonuclease P protein subunit p29</fullName>
    </recommendedName>
</protein>
<dbReference type="Proteomes" id="UP000008237">
    <property type="component" value="Unassembled WGS sequence"/>
</dbReference>
<dbReference type="AlphaFoldDB" id="E2BUN3"/>
<dbReference type="InParanoid" id="E2BUN3"/>
<name>E2BUN3_HARSA</name>
<evidence type="ECO:0000256" key="5">
    <source>
        <dbReference type="ARBA" id="ARBA00046486"/>
    </source>
</evidence>
<dbReference type="GO" id="GO:0033204">
    <property type="term" value="F:ribonuclease P RNA binding"/>
    <property type="evidence" value="ECO:0007669"/>
    <property type="project" value="InterPro"/>
</dbReference>
<comment type="function">
    <text evidence="1">Component of ribonuclease P, a ribonucleoprotein complex that generates mature tRNA molecules by cleaving their 5'-ends.</text>
</comment>
<dbReference type="SMART" id="SM00538">
    <property type="entry name" value="POP4"/>
    <property type="match status" value="1"/>
</dbReference>
<feature type="region of interest" description="Disordered" evidence="6">
    <location>
        <begin position="1"/>
        <end position="20"/>
    </location>
</feature>
<dbReference type="InterPro" id="IPR023534">
    <property type="entry name" value="Rof/RNase_P-like"/>
</dbReference>
<dbReference type="Pfam" id="PF01868">
    <property type="entry name" value="RNase_P-MRP_p29"/>
    <property type="match status" value="1"/>
</dbReference>
<organism evidence="8">
    <name type="scientific">Harpegnathos saltator</name>
    <name type="common">Jerdon's jumping ant</name>
    <dbReference type="NCBI Taxonomy" id="610380"/>
    <lineage>
        <taxon>Eukaryota</taxon>
        <taxon>Metazoa</taxon>
        <taxon>Ecdysozoa</taxon>
        <taxon>Arthropoda</taxon>
        <taxon>Hexapoda</taxon>
        <taxon>Insecta</taxon>
        <taxon>Pterygota</taxon>
        <taxon>Neoptera</taxon>
        <taxon>Endopterygota</taxon>
        <taxon>Hymenoptera</taxon>
        <taxon>Apocrita</taxon>
        <taxon>Aculeata</taxon>
        <taxon>Formicoidea</taxon>
        <taxon>Formicidae</taxon>
        <taxon>Ponerinae</taxon>
        <taxon>Ponerini</taxon>
        <taxon>Harpegnathos</taxon>
    </lineage>
</organism>
<dbReference type="PANTHER" id="PTHR13348:SF0">
    <property type="entry name" value="RIBONUCLEASE P PROTEIN SUBUNIT P29"/>
    <property type="match status" value="1"/>
</dbReference>
<dbReference type="SUPFAM" id="SSF101744">
    <property type="entry name" value="Rof/RNase P subunit-like"/>
    <property type="match status" value="1"/>
</dbReference>